<dbReference type="AlphaFoldDB" id="A0A5B7ENN7"/>
<keyword evidence="4" id="KW-1185">Reference proteome</keyword>
<evidence type="ECO:0000256" key="1">
    <source>
        <dbReference type="SAM" id="MobiDB-lite"/>
    </source>
</evidence>
<evidence type="ECO:0008006" key="5">
    <source>
        <dbReference type="Google" id="ProtNLM"/>
    </source>
</evidence>
<feature type="chain" id="PRO_5023114430" description="Secreted protein" evidence="2">
    <location>
        <begin position="22"/>
        <end position="123"/>
    </location>
</feature>
<feature type="signal peptide" evidence="2">
    <location>
        <begin position="1"/>
        <end position="21"/>
    </location>
</feature>
<organism evidence="3 4">
    <name type="scientific">Portunus trituberculatus</name>
    <name type="common">Swimming crab</name>
    <name type="synonym">Neptunus trituberculatus</name>
    <dbReference type="NCBI Taxonomy" id="210409"/>
    <lineage>
        <taxon>Eukaryota</taxon>
        <taxon>Metazoa</taxon>
        <taxon>Ecdysozoa</taxon>
        <taxon>Arthropoda</taxon>
        <taxon>Crustacea</taxon>
        <taxon>Multicrustacea</taxon>
        <taxon>Malacostraca</taxon>
        <taxon>Eumalacostraca</taxon>
        <taxon>Eucarida</taxon>
        <taxon>Decapoda</taxon>
        <taxon>Pleocyemata</taxon>
        <taxon>Brachyura</taxon>
        <taxon>Eubrachyura</taxon>
        <taxon>Portunoidea</taxon>
        <taxon>Portunidae</taxon>
        <taxon>Portuninae</taxon>
        <taxon>Portunus</taxon>
    </lineage>
</organism>
<sequence length="123" mass="13160">MGLQYLLVPLLHHFLPASSSSSSCSSSSSSTSSSSSSSCFDNRGKSDVPNLITSSLRHRAPACNTDRSALSPHHCSRRGTIRLRVESPLVLNPPGLWFDTESESLPAGVRGFGELCVRPTDSQ</sequence>
<evidence type="ECO:0000256" key="2">
    <source>
        <dbReference type="SAM" id="SignalP"/>
    </source>
</evidence>
<keyword evidence="2" id="KW-0732">Signal</keyword>
<name>A0A5B7ENN7_PORTR</name>
<dbReference type="EMBL" id="VSRR010002968">
    <property type="protein sequence ID" value="MPC34034.1"/>
    <property type="molecule type" value="Genomic_DNA"/>
</dbReference>
<feature type="region of interest" description="Disordered" evidence="1">
    <location>
        <begin position="17"/>
        <end position="44"/>
    </location>
</feature>
<dbReference type="Proteomes" id="UP000324222">
    <property type="component" value="Unassembled WGS sequence"/>
</dbReference>
<comment type="caution">
    <text evidence="3">The sequence shown here is derived from an EMBL/GenBank/DDBJ whole genome shotgun (WGS) entry which is preliminary data.</text>
</comment>
<proteinExistence type="predicted"/>
<accession>A0A5B7ENN7</accession>
<protein>
    <recommendedName>
        <fullName evidence="5">Secreted protein</fullName>
    </recommendedName>
</protein>
<gene>
    <name evidence="3" type="ORF">E2C01_027406</name>
</gene>
<feature type="compositionally biased region" description="Low complexity" evidence="1">
    <location>
        <begin position="18"/>
        <end position="38"/>
    </location>
</feature>
<evidence type="ECO:0000313" key="4">
    <source>
        <dbReference type="Proteomes" id="UP000324222"/>
    </source>
</evidence>
<evidence type="ECO:0000313" key="3">
    <source>
        <dbReference type="EMBL" id="MPC34034.1"/>
    </source>
</evidence>
<reference evidence="3 4" key="1">
    <citation type="submission" date="2019-05" db="EMBL/GenBank/DDBJ databases">
        <title>Another draft genome of Portunus trituberculatus and its Hox gene families provides insights of decapod evolution.</title>
        <authorList>
            <person name="Jeong J.-H."/>
            <person name="Song I."/>
            <person name="Kim S."/>
            <person name="Choi T."/>
            <person name="Kim D."/>
            <person name="Ryu S."/>
            <person name="Kim W."/>
        </authorList>
    </citation>
    <scope>NUCLEOTIDE SEQUENCE [LARGE SCALE GENOMIC DNA]</scope>
    <source>
        <tissue evidence="3">Muscle</tissue>
    </source>
</reference>